<protein>
    <submittedName>
        <fullName evidence="1">Uncharacterized protein</fullName>
    </submittedName>
</protein>
<reference evidence="2" key="1">
    <citation type="journal article" date="2023" name="Nat. Plants">
        <title>Single-cell RNA sequencing provides a high-resolution roadmap for understanding the multicellular compartmentation of specialized metabolism.</title>
        <authorList>
            <person name="Sun S."/>
            <person name="Shen X."/>
            <person name="Li Y."/>
            <person name="Li Y."/>
            <person name="Wang S."/>
            <person name="Li R."/>
            <person name="Zhang H."/>
            <person name="Shen G."/>
            <person name="Guo B."/>
            <person name="Wei J."/>
            <person name="Xu J."/>
            <person name="St-Pierre B."/>
            <person name="Chen S."/>
            <person name="Sun C."/>
        </authorList>
    </citation>
    <scope>NUCLEOTIDE SEQUENCE [LARGE SCALE GENOMIC DNA]</scope>
</reference>
<accession>A0ACC0C4H8</accession>
<evidence type="ECO:0000313" key="1">
    <source>
        <dbReference type="EMBL" id="KAI5679795.1"/>
    </source>
</evidence>
<dbReference type="Proteomes" id="UP001060085">
    <property type="component" value="Linkage Group LG01"/>
</dbReference>
<keyword evidence="2" id="KW-1185">Reference proteome</keyword>
<sequence>MANDGVCILEAIILVIVLVPLSTINAHPLKGCGFDQIYNLGDSISDTGNLVLESPYGAATFGKLPYGMNFINNRPTDCKEKLKTALVLVGEIGGNDYNYAFFEGRTPDEINSLVPEVVNTIKNAIKRVISFGAKHIIVPGNFPIGCIPIYLTGFQTNNSAAYDKHNCLSNLNSFAQNYHNQQLKEAIKELKRENPDVKIVYGDYYKAFHFLLHVASRFGFEMQKACCGTGGDYNFNATRLCGFPGVPVCSNPERYISWDGIHLTQNAYKIMSNWLIKRFVHQLGCFHH</sequence>
<organism evidence="1 2">
    <name type="scientific">Catharanthus roseus</name>
    <name type="common">Madagascar periwinkle</name>
    <name type="synonym">Vinca rosea</name>
    <dbReference type="NCBI Taxonomy" id="4058"/>
    <lineage>
        <taxon>Eukaryota</taxon>
        <taxon>Viridiplantae</taxon>
        <taxon>Streptophyta</taxon>
        <taxon>Embryophyta</taxon>
        <taxon>Tracheophyta</taxon>
        <taxon>Spermatophyta</taxon>
        <taxon>Magnoliopsida</taxon>
        <taxon>eudicotyledons</taxon>
        <taxon>Gunneridae</taxon>
        <taxon>Pentapetalae</taxon>
        <taxon>asterids</taxon>
        <taxon>lamiids</taxon>
        <taxon>Gentianales</taxon>
        <taxon>Apocynaceae</taxon>
        <taxon>Rauvolfioideae</taxon>
        <taxon>Vinceae</taxon>
        <taxon>Catharanthinae</taxon>
        <taxon>Catharanthus</taxon>
    </lineage>
</organism>
<dbReference type="EMBL" id="CM044701">
    <property type="protein sequence ID" value="KAI5679795.1"/>
    <property type="molecule type" value="Genomic_DNA"/>
</dbReference>
<gene>
    <name evidence="1" type="ORF">M9H77_01022</name>
</gene>
<evidence type="ECO:0000313" key="2">
    <source>
        <dbReference type="Proteomes" id="UP001060085"/>
    </source>
</evidence>
<name>A0ACC0C4H8_CATRO</name>
<proteinExistence type="predicted"/>
<comment type="caution">
    <text evidence="1">The sequence shown here is derived from an EMBL/GenBank/DDBJ whole genome shotgun (WGS) entry which is preliminary data.</text>
</comment>